<dbReference type="Pfam" id="PF05739">
    <property type="entry name" value="SNARE"/>
    <property type="match status" value="1"/>
</dbReference>
<dbReference type="PANTHER" id="PTHR19957">
    <property type="entry name" value="SYNTAXIN"/>
    <property type="match status" value="1"/>
</dbReference>
<comment type="subcellular location">
    <subcellularLocation>
        <location evidence="9">Prevacuolar compartment membrane</location>
        <topology evidence="9">Single-pass type IV membrane protein</topology>
    </subcellularLocation>
</comment>
<keyword evidence="6" id="KW-0007">Acetylation</keyword>
<dbReference type="GO" id="GO:0048278">
    <property type="term" value="P:vesicle docking"/>
    <property type="evidence" value="ECO:0007669"/>
    <property type="project" value="TreeGrafter"/>
</dbReference>
<dbReference type="GO" id="GO:0000149">
    <property type="term" value="F:SNARE binding"/>
    <property type="evidence" value="ECO:0007669"/>
    <property type="project" value="TreeGrafter"/>
</dbReference>
<dbReference type="GO" id="GO:0031201">
    <property type="term" value="C:SNARE complex"/>
    <property type="evidence" value="ECO:0007669"/>
    <property type="project" value="TreeGrafter"/>
</dbReference>
<evidence type="ECO:0000313" key="14">
    <source>
        <dbReference type="Proteomes" id="UP000317650"/>
    </source>
</evidence>
<dbReference type="GO" id="GO:0005484">
    <property type="term" value="F:SNAP receptor activity"/>
    <property type="evidence" value="ECO:0007669"/>
    <property type="project" value="TreeGrafter"/>
</dbReference>
<gene>
    <name evidence="13" type="ORF">C4D60_Mb04t27930</name>
</gene>
<evidence type="ECO:0000256" key="2">
    <source>
        <dbReference type="ARBA" id="ARBA00022448"/>
    </source>
</evidence>
<comment type="caution">
    <text evidence="13">The sequence shown here is derived from an EMBL/GenBank/DDBJ whole genome shotgun (WGS) entry which is preliminary data.</text>
</comment>
<dbReference type="InterPro" id="IPR010989">
    <property type="entry name" value="SNARE"/>
</dbReference>
<dbReference type="Proteomes" id="UP000317650">
    <property type="component" value="Chromosome 4"/>
</dbReference>
<dbReference type="AlphaFoldDB" id="A0A4S8KF92"/>
<keyword evidence="8 11" id="KW-0472">Membrane</keyword>
<feature type="region of interest" description="Disordered" evidence="10">
    <location>
        <begin position="1"/>
        <end position="22"/>
    </location>
</feature>
<dbReference type="Gene3D" id="1.20.58.70">
    <property type="match status" value="3"/>
</dbReference>
<keyword evidence="3 11" id="KW-0812">Transmembrane</keyword>
<dbReference type="InterPro" id="IPR006011">
    <property type="entry name" value="Syntaxin_N"/>
</dbReference>
<evidence type="ECO:0000256" key="4">
    <source>
        <dbReference type="ARBA" id="ARBA00022927"/>
    </source>
</evidence>
<keyword evidence="5 11" id="KW-1133">Transmembrane helix</keyword>
<dbReference type="InterPro" id="IPR045242">
    <property type="entry name" value="Syntaxin"/>
</dbReference>
<dbReference type="STRING" id="52838.A0A4S8KF92"/>
<dbReference type="Gene3D" id="1.20.5.110">
    <property type="match status" value="1"/>
</dbReference>
<keyword evidence="2" id="KW-0813">Transport</keyword>
<evidence type="ECO:0000259" key="12">
    <source>
        <dbReference type="PROSITE" id="PS50192"/>
    </source>
</evidence>
<evidence type="ECO:0000256" key="9">
    <source>
        <dbReference type="ARBA" id="ARBA00060376"/>
    </source>
</evidence>
<keyword evidence="14" id="KW-1185">Reference proteome</keyword>
<accession>A0A4S8KF92</accession>
<dbReference type="EMBL" id="PYDT01000001">
    <property type="protein sequence ID" value="THU73919.1"/>
    <property type="molecule type" value="Genomic_DNA"/>
</dbReference>
<sequence>MSFQDLESGWPPTGRRDLTNGRQDSTQAVAAGLFQITTAVRNFERLVNTIGTPKDTPELRQKLCNTRLQIGQLVKDTCAKLEQVSETDHRLEVSANKKVADAKLARDFQHILKEFKNLQRLAAERETVYMPLVPQAANKKVADAKLARDFQHILKEFKNLQRLAAERETVYMPLVPQAANKKVADAKLARDFQHILKEFKNLQRLAAERETVYMPLVPQAVLPSSYAAIEADSNSNNTLEQRAVLAESRRQEVLLLDNEIIFNEAIIEEREQGIQEIQQQIDQVNEIFKDLAVLVHDQGVVIDDINTHIDNSHSATAQGKTQLKKAAKTQKSNSSLMCLLLVIFGIILLIVIIVIAA</sequence>
<proteinExistence type="inferred from homology"/>
<evidence type="ECO:0000256" key="10">
    <source>
        <dbReference type="SAM" id="MobiDB-lite"/>
    </source>
</evidence>
<feature type="transmembrane region" description="Helical" evidence="11">
    <location>
        <begin position="334"/>
        <end position="356"/>
    </location>
</feature>
<evidence type="ECO:0000256" key="3">
    <source>
        <dbReference type="ARBA" id="ARBA00022692"/>
    </source>
</evidence>
<evidence type="ECO:0000256" key="6">
    <source>
        <dbReference type="ARBA" id="ARBA00022990"/>
    </source>
</evidence>
<keyword evidence="4" id="KW-0653">Protein transport</keyword>
<comment type="similarity">
    <text evidence="1">Belongs to the syntaxin family.</text>
</comment>
<dbReference type="GO" id="GO:0006906">
    <property type="term" value="P:vesicle fusion"/>
    <property type="evidence" value="ECO:0007669"/>
    <property type="project" value="TreeGrafter"/>
</dbReference>
<dbReference type="FunFam" id="1.20.58.70:FF:000004">
    <property type="entry name" value="Syntaxin-22 like"/>
    <property type="match status" value="1"/>
</dbReference>
<evidence type="ECO:0000256" key="7">
    <source>
        <dbReference type="ARBA" id="ARBA00023054"/>
    </source>
</evidence>
<dbReference type="GO" id="GO:0006886">
    <property type="term" value="P:intracellular protein transport"/>
    <property type="evidence" value="ECO:0007669"/>
    <property type="project" value="TreeGrafter"/>
</dbReference>
<dbReference type="SMART" id="SM00503">
    <property type="entry name" value="SynN"/>
    <property type="match status" value="1"/>
</dbReference>
<evidence type="ECO:0000313" key="13">
    <source>
        <dbReference type="EMBL" id="THU73919.1"/>
    </source>
</evidence>
<dbReference type="FunFam" id="1.20.5.110:FF:000035">
    <property type="entry name" value="Syntaxin-22 like"/>
    <property type="match status" value="1"/>
</dbReference>
<dbReference type="PANTHER" id="PTHR19957:SF38">
    <property type="entry name" value="LD27581P"/>
    <property type="match status" value="1"/>
</dbReference>
<protein>
    <recommendedName>
        <fullName evidence="12">t-SNARE coiled-coil homology domain-containing protein</fullName>
    </recommendedName>
</protein>
<dbReference type="CDD" id="cd15840">
    <property type="entry name" value="SNARE_Qa"/>
    <property type="match status" value="1"/>
</dbReference>
<evidence type="ECO:0000256" key="11">
    <source>
        <dbReference type="SAM" id="Phobius"/>
    </source>
</evidence>
<keyword evidence="7" id="KW-0175">Coiled coil</keyword>
<dbReference type="SUPFAM" id="SSF47661">
    <property type="entry name" value="t-snare proteins"/>
    <property type="match status" value="2"/>
</dbReference>
<dbReference type="Pfam" id="PF14523">
    <property type="entry name" value="Syntaxin_2"/>
    <property type="match status" value="2"/>
</dbReference>
<evidence type="ECO:0000256" key="1">
    <source>
        <dbReference type="ARBA" id="ARBA00009063"/>
    </source>
</evidence>
<name>A0A4S8KF92_MUSBA</name>
<organism evidence="13 14">
    <name type="scientific">Musa balbisiana</name>
    <name type="common">Banana</name>
    <dbReference type="NCBI Taxonomy" id="52838"/>
    <lineage>
        <taxon>Eukaryota</taxon>
        <taxon>Viridiplantae</taxon>
        <taxon>Streptophyta</taxon>
        <taxon>Embryophyta</taxon>
        <taxon>Tracheophyta</taxon>
        <taxon>Spermatophyta</taxon>
        <taxon>Magnoliopsida</taxon>
        <taxon>Liliopsida</taxon>
        <taxon>Zingiberales</taxon>
        <taxon>Musaceae</taxon>
        <taxon>Musa</taxon>
    </lineage>
</organism>
<dbReference type="InterPro" id="IPR000727">
    <property type="entry name" value="T_SNARE_dom"/>
</dbReference>
<evidence type="ECO:0000256" key="5">
    <source>
        <dbReference type="ARBA" id="ARBA00022989"/>
    </source>
</evidence>
<dbReference type="SMART" id="SM00397">
    <property type="entry name" value="t_SNARE"/>
    <property type="match status" value="1"/>
</dbReference>
<reference evidence="13 14" key="1">
    <citation type="journal article" date="2019" name="Nat. Plants">
        <title>Genome sequencing of Musa balbisiana reveals subgenome evolution and function divergence in polyploid bananas.</title>
        <authorList>
            <person name="Yao X."/>
        </authorList>
    </citation>
    <scope>NUCLEOTIDE SEQUENCE [LARGE SCALE GENOMIC DNA]</scope>
    <source>
        <strain evidence="14">cv. DH-PKW</strain>
        <tissue evidence="13">Leaves</tissue>
    </source>
</reference>
<evidence type="ECO:0000256" key="8">
    <source>
        <dbReference type="ARBA" id="ARBA00023136"/>
    </source>
</evidence>
<dbReference type="PROSITE" id="PS50192">
    <property type="entry name" value="T_SNARE"/>
    <property type="match status" value="1"/>
</dbReference>
<feature type="domain" description="T-SNARE coiled-coil homology" evidence="12">
    <location>
        <begin position="264"/>
        <end position="326"/>
    </location>
</feature>
<dbReference type="GO" id="GO:0045324">
    <property type="term" value="P:late endosome to vacuole transport"/>
    <property type="evidence" value="ECO:0007669"/>
    <property type="project" value="UniProtKB-ARBA"/>
</dbReference>
<dbReference type="GO" id="GO:0012505">
    <property type="term" value="C:endomembrane system"/>
    <property type="evidence" value="ECO:0007669"/>
    <property type="project" value="TreeGrafter"/>
</dbReference>